<evidence type="ECO:0000313" key="4">
    <source>
        <dbReference type="Proteomes" id="UP001164746"/>
    </source>
</evidence>
<feature type="compositionally biased region" description="Low complexity" evidence="2">
    <location>
        <begin position="140"/>
        <end position="150"/>
    </location>
</feature>
<name>A0ABY7DIF1_MYAAR</name>
<dbReference type="PANTHER" id="PTHR34256">
    <property type="entry name" value="UPF0561 PROTEIN C2ORF68"/>
    <property type="match status" value="1"/>
</dbReference>
<feature type="compositionally biased region" description="Low complexity" evidence="2">
    <location>
        <begin position="171"/>
        <end position="215"/>
    </location>
</feature>
<protein>
    <submittedName>
        <fullName evidence="3">CB068-like protein</fullName>
    </submittedName>
</protein>
<feature type="compositionally biased region" description="Basic and acidic residues" evidence="2">
    <location>
        <begin position="26"/>
        <end position="35"/>
    </location>
</feature>
<evidence type="ECO:0000256" key="2">
    <source>
        <dbReference type="SAM" id="MobiDB-lite"/>
    </source>
</evidence>
<sequence length="277" mass="31556">MSTSRAQRIDMKHGFMKSIIRNQVDRDSYDKEVKTTKQNTRGRHFGAVNQRSKKPDAAVYVPPSRKDQTNKPQEEQTFYDSADSEQSSSSREENAQSKNTQNVSLPQDNKNNRNKPQSHSESVPTGNKATCESSGKDKANSLASAKSAKAPPVVNNSTLSPHNRMQSPNSQEQQPQMPKQQKQQQPYNTQKQQPQISQQQQQQQPRISQQQQYQYSDDDDDEPKLLFKFEFEDKDGKGIRADVLARRMGCDRGLPPHMVKTLENILQKEIDKRSPPS</sequence>
<feature type="region of interest" description="Disordered" evidence="2">
    <location>
        <begin position="26"/>
        <end position="225"/>
    </location>
</feature>
<evidence type="ECO:0000313" key="3">
    <source>
        <dbReference type="EMBL" id="WAQ96115.1"/>
    </source>
</evidence>
<feature type="compositionally biased region" description="Basic and acidic residues" evidence="2">
    <location>
        <begin position="64"/>
        <end position="74"/>
    </location>
</feature>
<keyword evidence="4" id="KW-1185">Reference proteome</keyword>
<organism evidence="3 4">
    <name type="scientific">Mya arenaria</name>
    <name type="common">Soft-shell clam</name>
    <dbReference type="NCBI Taxonomy" id="6604"/>
    <lineage>
        <taxon>Eukaryota</taxon>
        <taxon>Metazoa</taxon>
        <taxon>Spiralia</taxon>
        <taxon>Lophotrochozoa</taxon>
        <taxon>Mollusca</taxon>
        <taxon>Bivalvia</taxon>
        <taxon>Autobranchia</taxon>
        <taxon>Heteroconchia</taxon>
        <taxon>Euheterodonta</taxon>
        <taxon>Imparidentia</taxon>
        <taxon>Neoheterodontei</taxon>
        <taxon>Myida</taxon>
        <taxon>Myoidea</taxon>
        <taxon>Myidae</taxon>
        <taxon>Mya</taxon>
    </lineage>
</organism>
<gene>
    <name evidence="3" type="ORF">MAR_028805</name>
</gene>
<dbReference type="Proteomes" id="UP001164746">
    <property type="component" value="Chromosome 2"/>
</dbReference>
<reference evidence="3" key="1">
    <citation type="submission" date="2022-11" db="EMBL/GenBank/DDBJ databases">
        <title>Centuries of genome instability and evolution in soft-shell clam transmissible cancer (bioRxiv).</title>
        <authorList>
            <person name="Hart S.F.M."/>
            <person name="Yonemitsu M.A."/>
            <person name="Giersch R.M."/>
            <person name="Beal B.F."/>
            <person name="Arriagada G."/>
            <person name="Davis B.W."/>
            <person name="Ostrander E.A."/>
            <person name="Goff S.P."/>
            <person name="Metzger M.J."/>
        </authorList>
    </citation>
    <scope>NUCLEOTIDE SEQUENCE</scope>
    <source>
        <strain evidence="3">MELC-2E11</strain>
        <tissue evidence="3">Siphon/mantle</tissue>
    </source>
</reference>
<feature type="compositionally biased region" description="Polar residues" evidence="2">
    <location>
        <begin position="98"/>
        <end position="133"/>
    </location>
</feature>
<comment type="similarity">
    <text evidence="1">Belongs to the UPF0561 family.</text>
</comment>
<feature type="compositionally biased region" description="Low complexity" evidence="2">
    <location>
        <begin position="80"/>
        <end position="89"/>
    </location>
</feature>
<dbReference type="EMBL" id="CP111013">
    <property type="protein sequence ID" value="WAQ96115.1"/>
    <property type="molecule type" value="Genomic_DNA"/>
</dbReference>
<feature type="compositionally biased region" description="Polar residues" evidence="2">
    <location>
        <begin position="154"/>
        <end position="170"/>
    </location>
</feature>
<dbReference type="PANTHER" id="PTHR34256:SF1">
    <property type="entry name" value="UPF0561 PROTEIN C2ORF68"/>
    <property type="match status" value="1"/>
</dbReference>
<proteinExistence type="inferred from homology"/>
<dbReference type="InterPro" id="IPR018888">
    <property type="entry name" value="UPF0561"/>
</dbReference>
<accession>A0ABY7DIF1</accession>
<evidence type="ECO:0000256" key="1">
    <source>
        <dbReference type="ARBA" id="ARBA00006905"/>
    </source>
</evidence>
<dbReference type="Pfam" id="PF10573">
    <property type="entry name" value="UPF0561"/>
    <property type="match status" value="1"/>
</dbReference>